<evidence type="ECO:0000313" key="2">
    <source>
        <dbReference type="Proteomes" id="UP001317613"/>
    </source>
</evidence>
<dbReference type="Proteomes" id="UP001317613">
    <property type="component" value="Chromosome"/>
</dbReference>
<accession>A0AC59HS64</accession>
<proteinExistence type="predicted"/>
<organism evidence="1 2">
    <name type="scientific">Enterococcus faecalis</name>
    <name type="common">Streptococcus faecalis</name>
    <dbReference type="NCBI Taxonomy" id="1351"/>
    <lineage>
        <taxon>Bacteria</taxon>
        <taxon>Bacillati</taxon>
        <taxon>Bacillota</taxon>
        <taxon>Bacilli</taxon>
        <taxon>Lactobacillales</taxon>
        <taxon>Enterococcaceae</taxon>
        <taxon>Enterococcus</taxon>
    </lineage>
</organism>
<name>A0AC59HS64_ENTFL</name>
<dbReference type="EMBL" id="AP026729">
    <property type="protein sequence ID" value="BDQ62421.1"/>
    <property type="molecule type" value="Genomic_DNA"/>
</dbReference>
<reference evidence="1" key="1">
    <citation type="submission" date="2022-08" db="EMBL/GenBank/DDBJ databases">
        <title>Molecular epidemiological analysis of five strains of VanD-type vancomycin-resistant Enterococcus faecalis.</title>
        <authorList>
            <person name="Mimura K."/>
            <person name="Hashimoto Y."/>
            <person name="Tomita H."/>
        </authorList>
    </citation>
    <scope>NUCLEOTIDE SEQUENCE</scope>
    <source>
        <strain evidence="1">SVR2332</strain>
    </source>
</reference>
<evidence type="ECO:0000313" key="1">
    <source>
        <dbReference type="EMBL" id="BDQ62421.1"/>
    </source>
</evidence>
<protein>
    <submittedName>
        <fullName evidence="1">Radical SAM protein</fullName>
    </submittedName>
</protein>
<gene>
    <name evidence="1" type="ORF">EfsSVR2332_24990</name>
</gene>
<sequence>MNKLERLSKYVVKTRINKSQTALYNMLTKQHMLIDNENRDSMYPELEHQFYMNKTCKSDKEELLNPVRNSYLFSDKVARYVIHLNYDCNLKCSYCYQNVISEKEVMTEVTVNEVVNFINVSVNDIQPEQVDICFIGGEPMLHSKSTENIMKTLSVPRERTHFNMVTNGTIMGRKYQRLYDLGLKELMITLDGPRLIHDNFRVSKHGSGSFDKILENIALLNEKYPDINIQINCNLNAENVDSIPELIQQLKVQNITYPLIFSDVIDTKDEQYEYTLKEDTHWYEVHKIALEEGYTYEPFYRDIFLGCSMFQKNNFIIGANGYLYSCIEAVGLKQFQQVHVREYGEFMFDFIRSQEINKNESLEDCIECKFLPVCDGGCYYKRFSKTFKCPKNSFESNSIPLVHEFSERMYLNGRSD</sequence>